<gene>
    <name evidence="4" type="primary">mce</name>
    <name evidence="4" type="ORF">ABLG96_12640</name>
</gene>
<dbReference type="InterPro" id="IPR017515">
    <property type="entry name" value="MeMalonyl-CoA_epimerase"/>
</dbReference>
<reference evidence="4" key="1">
    <citation type="submission" date="2024-05" db="EMBL/GenBank/DDBJ databases">
        <authorList>
            <person name="Cai S.Y."/>
            <person name="Jin L.M."/>
            <person name="Li H.R."/>
        </authorList>
    </citation>
    <scope>NUCLEOTIDE SEQUENCE</scope>
    <source>
        <strain evidence="4">A5-74</strain>
    </source>
</reference>
<sequence length="182" mass="19079">MDPVDTCADTPADTSADTSADRLAALQVLTVDHVGIAVPDLDTAIALYTGVLGGRLAHRESNPDHEIEEAMISFGADMAGSDQRAQLQLIAPTSPTSTIAKFIDRSGPGLQQLAYRVPDVRAAADTLRAAGLRLLYDEPRRGTAGSSINFVHPKDTGGVLLELVEPAVLDQEPAPTDGTTHG</sequence>
<evidence type="ECO:0000313" key="4">
    <source>
        <dbReference type="EMBL" id="XCG62123.1"/>
    </source>
</evidence>
<dbReference type="InterPro" id="IPR029068">
    <property type="entry name" value="Glyas_Bleomycin-R_OHBP_Dase"/>
</dbReference>
<dbReference type="NCBIfam" id="TIGR03081">
    <property type="entry name" value="metmalonyl_epim"/>
    <property type="match status" value="1"/>
</dbReference>
<accession>A0AAU8DJ45</accession>
<keyword evidence="4" id="KW-0413">Isomerase</keyword>
<keyword evidence="2" id="KW-0479">Metal-binding</keyword>
<dbReference type="PANTHER" id="PTHR43048:SF3">
    <property type="entry name" value="METHYLMALONYL-COA EPIMERASE, MITOCHONDRIAL"/>
    <property type="match status" value="1"/>
</dbReference>
<protein>
    <submittedName>
        <fullName evidence="4">Methylmalonyl-CoA epimerase</fullName>
        <ecNumber evidence="4">5.1.99.1</ecNumber>
    </submittedName>
</protein>
<feature type="domain" description="VOC" evidence="3">
    <location>
        <begin position="30"/>
        <end position="166"/>
    </location>
</feature>
<dbReference type="SUPFAM" id="SSF54593">
    <property type="entry name" value="Glyoxalase/Bleomycin resistance protein/Dihydroxybiphenyl dioxygenase"/>
    <property type="match status" value="1"/>
</dbReference>
<dbReference type="InterPro" id="IPR037523">
    <property type="entry name" value="VOC_core"/>
</dbReference>
<dbReference type="CDD" id="cd07249">
    <property type="entry name" value="MMCE"/>
    <property type="match status" value="1"/>
</dbReference>
<dbReference type="GO" id="GO:0046872">
    <property type="term" value="F:metal ion binding"/>
    <property type="evidence" value="ECO:0007669"/>
    <property type="project" value="UniProtKB-KW"/>
</dbReference>
<dbReference type="Pfam" id="PF13669">
    <property type="entry name" value="Glyoxalase_4"/>
    <property type="match status" value="1"/>
</dbReference>
<comment type="similarity">
    <text evidence="1">Belongs to the methylmalonyl-CoA epimerase family.</text>
</comment>
<dbReference type="EC" id="5.1.99.1" evidence="4"/>
<evidence type="ECO:0000256" key="2">
    <source>
        <dbReference type="ARBA" id="ARBA00022723"/>
    </source>
</evidence>
<dbReference type="GO" id="GO:0004493">
    <property type="term" value="F:methylmalonyl-CoA epimerase activity"/>
    <property type="evidence" value="ECO:0007669"/>
    <property type="project" value="UniProtKB-EC"/>
</dbReference>
<dbReference type="EMBL" id="CP159218">
    <property type="protein sequence ID" value="XCG62123.1"/>
    <property type="molecule type" value="Genomic_DNA"/>
</dbReference>
<dbReference type="RefSeq" id="WP_353647738.1">
    <property type="nucleotide sequence ID" value="NZ_CP159218.1"/>
</dbReference>
<dbReference type="PROSITE" id="PS51819">
    <property type="entry name" value="VOC"/>
    <property type="match status" value="1"/>
</dbReference>
<evidence type="ECO:0000256" key="1">
    <source>
        <dbReference type="ARBA" id="ARBA00009308"/>
    </source>
</evidence>
<dbReference type="InterPro" id="IPR051785">
    <property type="entry name" value="MMCE/EMCE_epimerase"/>
</dbReference>
<organism evidence="4">
    <name type="scientific">Nakamurella sp. A5-74</name>
    <dbReference type="NCBI Taxonomy" id="3158264"/>
    <lineage>
        <taxon>Bacteria</taxon>
        <taxon>Bacillati</taxon>
        <taxon>Actinomycetota</taxon>
        <taxon>Actinomycetes</taxon>
        <taxon>Nakamurellales</taxon>
        <taxon>Nakamurellaceae</taxon>
        <taxon>Nakamurella</taxon>
    </lineage>
</organism>
<dbReference type="Gene3D" id="3.10.180.10">
    <property type="entry name" value="2,3-Dihydroxybiphenyl 1,2-Dioxygenase, domain 1"/>
    <property type="match status" value="1"/>
</dbReference>
<dbReference type="PANTHER" id="PTHR43048">
    <property type="entry name" value="METHYLMALONYL-COA EPIMERASE"/>
    <property type="match status" value="1"/>
</dbReference>
<name>A0AAU8DJ45_9ACTN</name>
<dbReference type="AlphaFoldDB" id="A0AAU8DJ45"/>
<proteinExistence type="inferred from homology"/>
<evidence type="ECO:0000259" key="3">
    <source>
        <dbReference type="PROSITE" id="PS51819"/>
    </source>
</evidence>
<dbReference type="GO" id="GO:0046491">
    <property type="term" value="P:L-methylmalonyl-CoA metabolic process"/>
    <property type="evidence" value="ECO:0007669"/>
    <property type="project" value="TreeGrafter"/>
</dbReference>